<dbReference type="AlphaFoldDB" id="A0A518D1X8"/>
<dbReference type="InterPro" id="IPR016024">
    <property type="entry name" value="ARM-type_fold"/>
</dbReference>
<dbReference type="SUPFAM" id="SSF48371">
    <property type="entry name" value="ARM repeat"/>
    <property type="match status" value="1"/>
</dbReference>
<dbReference type="PANTHER" id="PTHR45737:SF6">
    <property type="entry name" value="VON WILLEBRAND FACTOR A DOMAIN-CONTAINING PROTEIN 5A"/>
    <property type="match status" value="1"/>
</dbReference>
<name>A0A518D1X8_9BACT</name>
<dbReference type="EMBL" id="CP036290">
    <property type="protein sequence ID" value="QDU85484.1"/>
    <property type="molecule type" value="Genomic_DNA"/>
</dbReference>
<dbReference type="InterPro" id="IPR036465">
    <property type="entry name" value="vWFA_dom_sf"/>
</dbReference>
<dbReference type="Pfam" id="PF13768">
    <property type="entry name" value="VWA_3"/>
    <property type="match status" value="1"/>
</dbReference>
<sequence>MAAVEAFGDRYSGTFEKWARRDADALARVDPGELESLLDKSFTVTRSRRADVDLALLELLGSCRAGRTEPRIEVLHRAVLGALTQRLTGRGGTGFEDWLRLSVLAPEAVEDVSAVQRASACHALAALMRPPLVTLLAATASGDPDPTVRGAALDALTGQPSRLASEALLAAAIERDAKERSLARLLLADHLSELESAGSLASAWDDTLGARLVEAALPMLVDEDWRVASRGVRLARHCEFEAAAPRCIEALFAWERRETVQEEATGLIGMRRVRHELADLLRAGSGLKLGIEPRRWTQWWRGHLAGDERPRVSSRTVVPDFYGLELRSGAVAFVIDASGSMDHPIPGRYADNDGPTRFEEACDQLELALQRLPTPGAFQVVLFSDTGERWSDEPRLVSDTSRSSIRKWLRRNPPGGGTNLSAGLDALLPRDADGRRRADLLAVDTVVVLCDGQTAEDARWARAWLAAYNESAGLVFHCVQIGGGDAFALEELAKRTGGTFVRVGR</sequence>
<dbReference type="Proteomes" id="UP000319342">
    <property type="component" value="Chromosome"/>
</dbReference>
<evidence type="ECO:0000313" key="2">
    <source>
        <dbReference type="EMBL" id="QDU85484.1"/>
    </source>
</evidence>
<dbReference type="PANTHER" id="PTHR45737">
    <property type="entry name" value="VON WILLEBRAND FACTOR A DOMAIN-CONTAINING PROTEIN 5A"/>
    <property type="match status" value="1"/>
</dbReference>
<evidence type="ECO:0000313" key="3">
    <source>
        <dbReference type="Proteomes" id="UP000319342"/>
    </source>
</evidence>
<gene>
    <name evidence="2" type="ORF">Pla163_26150</name>
</gene>
<keyword evidence="3" id="KW-1185">Reference proteome</keyword>
<dbReference type="SUPFAM" id="SSF53300">
    <property type="entry name" value="vWA-like"/>
    <property type="match status" value="1"/>
</dbReference>
<dbReference type="PROSITE" id="PS50234">
    <property type="entry name" value="VWFA"/>
    <property type="match status" value="1"/>
</dbReference>
<dbReference type="Gene3D" id="3.40.50.410">
    <property type="entry name" value="von Willebrand factor, type A domain"/>
    <property type="match status" value="1"/>
</dbReference>
<dbReference type="InterPro" id="IPR002035">
    <property type="entry name" value="VWF_A"/>
</dbReference>
<organism evidence="2 3">
    <name type="scientific">Rohdeia mirabilis</name>
    <dbReference type="NCBI Taxonomy" id="2528008"/>
    <lineage>
        <taxon>Bacteria</taxon>
        <taxon>Pseudomonadati</taxon>
        <taxon>Planctomycetota</taxon>
        <taxon>Planctomycetia</taxon>
        <taxon>Planctomycetia incertae sedis</taxon>
        <taxon>Rohdeia</taxon>
    </lineage>
</organism>
<feature type="domain" description="VWFA" evidence="1">
    <location>
        <begin position="330"/>
        <end position="492"/>
    </location>
</feature>
<proteinExistence type="predicted"/>
<reference evidence="2 3" key="1">
    <citation type="submission" date="2019-02" db="EMBL/GenBank/DDBJ databases">
        <title>Deep-cultivation of Planctomycetes and their phenomic and genomic characterization uncovers novel biology.</title>
        <authorList>
            <person name="Wiegand S."/>
            <person name="Jogler M."/>
            <person name="Boedeker C."/>
            <person name="Pinto D."/>
            <person name="Vollmers J."/>
            <person name="Rivas-Marin E."/>
            <person name="Kohn T."/>
            <person name="Peeters S.H."/>
            <person name="Heuer A."/>
            <person name="Rast P."/>
            <person name="Oberbeckmann S."/>
            <person name="Bunk B."/>
            <person name="Jeske O."/>
            <person name="Meyerdierks A."/>
            <person name="Storesund J.E."/>
            <person name="Kallscheuer N."/>
            <person name="Luecker S."/>
            <person name="Lage O.M."/>
            <person name="Pohl T."/>
            <person name="Merkel B.J."/>
            <person name="Hornburger P."/>
            <person name="Mueller R.-W."/>
            <person name="Bruemmer F."/>
            <person name="Labrenz M."/>
            <person name="Spormann A.M."/>
            <person name="Op den Camp H."/>
            <person name="Overmann J."/>
            <person name="Amann R."/>
            <person name="Jetten M.S.M."/>
            <person name="Mascher T."/>
            <person name="Medema M.H."/>
            <person name="Devos D.P."/>
            <person name="Kaster A.-K."/>
            <person name="Ovreas L."/>
            <person name="Rohde M."/>
            <person name="Galperin M.Y."/>
            <person name="Jogler C."/>
        </authorList>
    </citation>
    <scope>NUCLEOTIDE SEQUENCE [LARGE SCALE GENOMIC DNA]</scope>
    <source>
        <strain evidence="2 3">Pla163</strain>
    </source>
</reference>
<evidence type="ECO:0000259" key="1">
    <source>
        <dbReference type="PROSITE" id="PS50234"/>
    </source>
</evidence>
<protein>
    <recommendedName>
        <fullName evidence="1">VWFA domain-containing protein</fullName>
    </recommendedName>
</protein>
<accession>A0A518D1X8</accession>